<comment type="subcellular location">
    <subcellularLocation>
        <location evidence="6">Cytoplasm</location>
    </subcellularLocation>
</comment>
<comment type="function">
    <text evidence="6">The RuvA-RuvB-RuvC complex processes Holliday junction (HJ) DNA during genetic recombination and DNA repair, while the RuvA-RuvB complex plays an important role in the rescue of blocked DNA replication forks via replication fork reversal (RFR). RuvA specifically binds to HJ cruciform DNA, conferring on it an open structure. The RuvB hexamer acts as an ATP-dependent pump, pulling dsDNA into and through the RuvAB complex. HJ branch migration allows RuvC to scan DNA until it finds its consensus sequence, where it cleaves and resolves the cruciform DNA.</text>
</comment>
<comment type="subunit">
    <text evidence="6">Homotetramer. Forms an RuvA(8)-RuvB(12)-Holliday junction (HJ) complex. HJ DNA is sandwiched between 2 RuvA tetramers; dsDNA enters through RuvA and exits via RuvB. An RuvB hexamer assembles on each DNA strand where it exits the tetramer. Each RuvB hexamer is contacted by two RuvA subunits (via domain III) on 2 adjacent RuvB subunits; this complex drives branch migration. In the full resolvosome a probable DNA-RuvA(4)-RuvB(12)-RuvC(2) complex forms which resolves the HJ.</text>
</comment>
<keyword evidence="5 6" id="KW-0234">DNA repair</keyword>
<feature type="region of interest" description="Domain III" evidence="6">
    <location>
        <begin position="144"/>
        <end position="194"/>
    </location>
</feature>
<dbReference type="SUPFAM" id="SSF47781">
    <property type="entry name" value="RuvA domain 2-like"/>
    <property type="match status" value="1"/>
</dbReference>
<evidence type="ECO:0000259" key="7">
    <source>
        <dbReference type="SMART" id="SM00278"/>
    </source>
</evidence>
<dbReference type="InterPro" id="IPR012340">
    <property type="entry name" value="NA-bd_OB-fold"/>
</dbReference>
<dbReference type="SUPFAM" id="SSF50249">
    <property type="entry name" value="Nucleic acid-binding proteins"/>
    <property type="match status" value="1"/>
</dbReference>
<keyword evidence="8" id="KW-0378">Hydrolase</keyword>
<keyword evidence="8" id="KW-0547">Nucleotide-binding</keyword>
<dbReference type="Proteomes" id="UP000240572">
    <property type="component" value="Unassembled WGS sequence"/>
</dbReference>
<keyword evidence="1 6" id="KW-0963">Cytoplasm</keyword>
<evidence type="ECO:0000256" key="1">
    <source>
        <dbReference type="ARBA" id="ARBA00022490"/>
    </source>
</evidence>
<name>A0A2P8DB46_9BACT</name>
<dbReference type="Pfam" id="PF01330">
    <property type="entry name" value="RuvA_N"/>
    <property type="match status" value="1"/>
</dbReference>
<evidence type="ECO:0000256" key="3">
    <source>
        <dbReference type="ARBA" id="ARBA00023125"/>
    </source>
</evidence>
<dbReference type="HAMAP" id="MF_00031">
    <property type="entry name" value="DNA_HJ_migration_RuvA"/>
    <property type="match status" value="1"/>
</dbReference>
<keyword evidence="3 6" id="KW-0238">DNA-binding</keyword>
<dbReference type="Pfam" id="PF14520">
    <property type="entry name" value="HHH_5"/>
    <property type="match status" value="1"/>
</dbReference>
<comment type="caution">
    <text evidence="8">The sequence shown here is derived from an EMBL/GenBank/DDBJ whole genome shotgun (WGS) entry which is preliminary data.</text>
</comment>
<dbReference type="InterPro" id="IPR000085">
    <property type="entry name" value="RuvA"/>
</dbReference>
<comment type="similarity">
    <text evidence="6">Belongs to the RuvA family.</text>
</comment>
<accession>A0A2P8DB46</accession>
<comment type="caution">
    <text evidence="6">Lacks conserved residue(s) required for the propagation of feature annotation.</text>
</comment>
<dbReference type="Gene3D" id="2.40.50.140">
    <property type="entry name" value="Nucleic acid-binding proteins"/>
    <property type="match status" value="1"/>
</dbReference>
<dbReference type="RefSeq" id="WP_106521120.1">
    <property type="nucleotide sequence ID" value="NZ_PYGD01000001.1"/>
</dbReference>
<dbReference type="NCBIfam" id="TIGR00084">
    <property type="entry name" value="ruvA"/>
    <property type="match status" value="1"/>
</dbReference>
<dbReference type="GO" id="GO:0005524">
    <property type="term" value="F:ATP binding"/>
    <property type="evidence" value="ECO:0007669"/>
    <property type="project" value="InterPro"/>
</dbReference>
<evidence type="ECO:0000256" key="4">
    <source>
        <dbReference type="ARBA" id="ARBA00023172"/>
    </source>
</evidence>
<reference evidence="8 9" key="1">
    <citation type="submission" date="2018-03" db="EMBL/GenBank/DDBJ databases">
        <title>Genomic Encyclopedia of Type Strains, Phase III (KMG-III): the genomes of soil and plant-associated and newly described type strains.</title>
        <authorList>
            <person name="Whitman W."/>
        </authorList>
    </citation>
    <scope>NUCLEOTIDE SEQUENCE [LARGE SCALE GENOMIC DNA]</scope>
    <source>
        <strain evidence="8 9">CGMCC 1.12700</strain>
    </source>
</reference>
<dbReference type="GO" id="GO:0009379">
    <property type="term" value="C:Holliday junction helicase complex"/>
    <property type="evidence" value="ECO:0007669"/>
    <property type="project" value="InterPro"/>
</dbReference>
<sequence length="194" mass="21318">MFGYLEGKLVGLSPMQTYLDVHGVGYELQITLHTYDVIKGKETCRLYTHLQIREDAWVLYGFATEKERSAFQKLLSVSGVGAATSRILLSSLSAEELHAIVWNGDSKALEKVKGIGAKTAQRIILELKGKLPQETYAEFNTAPHNTDEIDALNALLGLGIGKTLAESAVKKAKEQAGDKEITVEEWIKSALKNL</sequence>
<dbReference type="InterPro" id="IPR010994">
    <property type="entry name" value="RuvA_2-like"/>
</dbReference>
<dbReference type="EMBL" id="PYGD01000001">
    <property type="protein sequence ID" value="PSK94415.1"/>
    <property type="molecule type" value="Genomic_DNA"/>
</dbReference>
<dbReference type="GO" id="GO:0005737">
    <property type="term" value="C:cytoplasm"/>
    <property type="evidence" value="ECO:0007669"/>
    <property type="project" value="UniProtKB-SubCell"/>
</dbReference>
<dbReference type="InterPro" id="IPR011114">
    <property type="entry name" value="RuvA_C"/>
</dbReference>
<evidence type="ECO:0000256" key="2">
    <source>
        <dbReference type="ARBA" id="ARBA00022763"/>
    </source>
</evidence>
<keyword evidence="9" id="KW-1185">Reference proteome</keyword>
<dbReference type="InterPro" id="IPR036267">
    <property type="entry name" value="RuvA_C_sf"/>
</dbReference>
<dbReference type="CDD" id="cd14332">
    <property type="entry name" value="UBA_RuvA_C"/>
    <property type="match status" value="1"/>
</dbReference>
<proteinExistence type="inferred from homology"/>
<dbReference type="InterPro" id="IPR003583">
    <property type="entry name" value="Hlx-hairpin-Hlx_DNA-bd_motif"/>
</dbReference>
<dbReference type="GO" id="GO:0009378">
    <property type="term" value="F:four-way junction helicase activity"/>
    <property type="evidence" value="ECO:0007669"/>
    <property type="project" value="InterPro"/>
</dbReference>
<feature type="domain" description="Helix-hairpin-helix DNA-binding motif class 1" evidence="7">
    <location>
        <begin position="72"/>
        <end position="91"/>
    </location>
</feature>
<feature type="domain" description="Helix-hairpin-helix DNA-binding motif class 1" evidence="7">
    <location>
        <begin position="107"/>
        <end position="126"/>
    </location>
</feature>
<dbReference type="OrthoDB" id="5293449at2"/>
<keyword evidence="8" id="KW-0347">Helicase</keyword>
<keyword evidence="2 6" id="KW-0227">DNA damage</keyword>
<dbReference type="SMART" id="SM00278">
    <property type="entry name" value="HhH1"/>
    <property type="match status" value="2"/>
</dbReference>
<dbReference type="AlphaFoldDB" id="A0A2P8DB46"/>
<evidence type="ECO:0000313" key="8">
    <source>
        <dbReference type="EMBL" id="PSK94415.1"/>
    </source>
</evidence>
<dbReference type="InterPro" id="IPR013849">
    <property type="entry name" value="DNA_helicase_Holl-junc_RuvA_I"/>
</dbReference>
<dbReference type="Pfam" id="PF07499">
    <property type="entry name" value="RuvA_C"/>
    <property type="match status" value="1"/>
</dbReference>
<protein>
    <recommendedName>
        <fullName evidence="6">Holliday junction branch migration complex subunit RuvA</fullName>
    </recommendedName>
</protein>
<organism evidence="8 9">
    <name type="scientific">Taibaiella chishuiensis</name>
    <dbReference type="NCBI Taxonomy" id="1434707"/>
    <lineage>
        <taxon>Bacteria</taxon>
        <taxon>Pseudomonadati</taxon>
        <taxon>Bacteroidota</taxon>
        <taxon>Chitinophagia</taxon>
        <taxon>Chitinophagales</taxon>
        <taxon>Chitinophagaceae</taxon>
        <taxon>Taibaiella</taxon>
    </lineage>
</organism>
<dbReference type="GO" id="GO:0048476">
    <property type="term" value="C:Holliday junction resolvase complex"/>
    <property type="evidence" value="ECO:0007669"/>
    <property type="project" value="UniProtKB-UniRule"/>
</dbReference>
<gene>
    <name evidence="6" type="primary">ruvA</name>
    <name evidence="8" type="ORF">B0I18_101571</name>
</gene>
<dbReference type="Gene3D" id="1.10.8.10">
    <property type="entry name" value="DNA helicase RuvA subunit, C-terminal domain"/>
    <property type="match status" value="1"/>
</dbReference>
<dbReference type="Gene3D" id="1.10.150.20">
    <property type="entry name" value="5' to 3' exonuclease, C-terminal subdomain"/>
    <property type="match status" value="1"/>
</dbReference>
<dbReference type="GO" id="GO:0006310">
    <property type="term" value="P:DNA recombination"/>
    <property type="evidence" value="ECO:0007669"/>
    <property type="project" value="UniProtKB-UniRule"/>
</dbReference>
<comment type="domain">
    <text evidence="6">Has three domains with a flexible linker between the domains II and III and assumes an 'L' shape. Domain III is highly mobile and contacts RuvB.</text>
</comment>
<evidence type="ECO:0000256" key="5">
    <source>
        <dbReference type="ARBA" id="ARBA00023204"/>
    </source>
</evidence>
<keyword evidence="8" id="KW-0067">ATP-binding</keyword>
<dbReference type="GO" id="GO:0000400">
    <property type="term" value="F:four-way junction DNA binding"/>
    <property type="evidence" value="ECO:0007669"/>
    <property type="project" value="UniProtKB-UniRule"/>
</dbReference>
<evidence type="ECO:0000313" key="9">
    <source>
        <dbReference type="Proteomes" id="UP000240572"/>
    </source>
</evidence>
<keyword evidence="4 6" id="KW-0233">DNA recombination</keyword>
<evidence type="ECO:0000256" key="6">
    <source>
        <dbReference type="HAMAP-Rule" id="MF_00031"/>
    </source>
</evidence>
<dbReference type="SUPFAM" id="SSF46929">
    <property type="entry name" value="DNA helicase RuvA subunit, C-terminal domain"/>
    <property type="match status" value="1"/>
</dbReference>
<dbReference type="GO" id="GO:0006281">
    <property type="term" value="P:DNA repair"/>
    <property type="evidence" value="ECO:0007669"/>
    <property type="project" value="UniProtKB-UniRule"/>
</dbReference>